<proteinExistence type="predicted"/>
<evidence type="ECO:0000313" key="7">
    <source>
        <dbReference type="EMBL" id="TBH81493.1"/>
    </source>
</evidence>
<evidence type="ECO:0000313" key="8">
    <source>
        <dbReference type="Proteomes" id="UP000292919"/>
    </source>
</evidence>
<reference evidence="7 8" key="1">
    <citation type="submission" date="2018-12" db="EMBL/GenBank/DDBJ databases">
        <title>First genome draft of Desulfovibrio legallis sp. nov.</title>
        <authorList>
            <person name="Ben Dhia O."/>
            <person name="Najjari A."/>
            <person name="Ferjani R."/>
            <person name="Fhoula I."/>
            <person name="Fardeau M.-L."/>
            <person name="Boudabbous A."/>
            <person name="Ouzari H.I."/>
        </authorList>
    </citation>
    <scope>NUCLEOTIDE SEQUENCE [LARGE SCALE GENOMIC DNA]</scope>
    <source>
        <strain evidence="7 8">H1T</strain>
    </source>
</reference>
<protein>
    <submittedName>
        <fullName evidence="7">Prenyltransferase</fullName>
    </submittedName>
</protein>
<evidence type="ECO:0000256" key="5">
    <source>
        <dbReference type="ARBA" id="ARBA00023136"/>
    </source>
</evidence>
<comment type="subcellular location">
    <subcellularLocation>
        <location evidence="1">Membrane</location>
        <topology evidence="1">Multi-pass membrane protein</topology>
    </subcellularLocation>
</comment>
<dbReference type="AlphaFoldDB" id="A0A6H3FEH9"/>
<dbReference type="GO" id="GO:0009234">
    <property type="term" value="P:menaquinone biosynthetic process"/>
    <property type="evidence" value="ECO:0007669"/>
    <property type="project" value="TreeGrafter"/>
</dbReference>
<evidence type="ECO:0000256" key="6">
    <source>
        <dbReference type="SAM" id="Phobius"/>
    </source>
</evidence>
<dbReference type="GO" id="GO:0042371">
    <property type="term" value="P:vitamin K biosynthetic process"/>
    <property type="evidence" value="ECO:0007669"/>
    <property type="project" value="TreeGrafter"/>
</dbReference>
<feature type="transmembrane region" description="Helical" evidence="6">
    <location>
        <begin position="119"/>
        <end position="141"/>
    </location>
</feature>
<dbReference type="Pfam" id="PF01040">
    <property type="entry name" value="UbiA"/>
    <property type="match status" value="1"/>
</dbReference>
<feature type="transmembrane region" description="Helical" evidence="6">
    <location>
        <begin position="243"/>
        <end position="260"/>
    </location>
</feature>
<dbReference type="InterPro" id="IPR000537">
    <property type="entry name" value="UbiA_prenyltransferase"/>
</dbReference>
<comment type="caution">
    <text evidence="7">The sequence shown here is derived from an EMBL/GenBank/DDBJ whole genome shotgun (WGS) entry which is preliminary data.</text>
</comment>
<dbReference type="GO" id="GO:0004659">
    <property type="term" value="F:prenyltransferase activity"/>
    <property type="evidence" value="ECO:0007669"/>
    <property type="project" value="InterPro"/>
</dbReference>
<dbReference type="CDD" id="cd13962">
    <property type="entry name" value="PT_UbiA_UBIAD1"/>
    <property type="match status" value="1"/>
</dbReference>
<feature type="transmembrane region" description="Helical" evidence="6">
    <location>
        <begin position="147"/>
        <end position="164"/>
    </location>
</feature>
<dbReference type="PANTHER" id="PTHR13929">
    <property type="entry name" value="1,4-DIHYDROXY-2-NAPHTHOATE OCTAPRENYLTRANSFERASE"/>
    <property type="match status" value="1"/>
</dbReference>
<keyword evidence="5 6" id="KW-0472">Membrane</keyword>
<evidence type="ECO:0000256" key="1">
    <source>
        <dbReference type="ARBA" id="ARBA00004141"/>
    </source>
</evidence>
<dbReference type="Proteomes" id="UP000292919">
    <property type="component" value="Unassembled WGS sequence"/>
</dbReference>
<evidence type="ECO:0000256" key="2">
    <source>
        <dbReference type="ARBA" id="ARBA00022679"/>
    </source>
</evidence>
<dbReference type="PANTHER" id="PTHR13929:SF0">
    <property type="entry name" value="UBIA PRENYLTRANSFERASE DOMAIN-CONTAINING PROTEIN 1"/>
    <property type="match status" value="1"/>
</dbReference>
<sequence length="326" mass="34396">MTCRALLRAAWQSRPADAPPLAPRLRLRAWWQACRPPFFITAAIPVTLALAFAFQVQGVLSSRQWGVFALLLLGCFMGLTIANFANDLFDHILGVDGGDNIGGSRVIQSGLISPRQLSAALLLLTPATLAVGGILICGAPAALRPGLWAVSLFAVASAVFYVAPPIRYGHRALGEVFVCCNMGFIIVGAGATLLLGRFDPRSLALALPVGLMVAGVLYYQSLPEIDTDAAVGKRTLANSLGKTRAAFLFTLWWPAVWALLGNLWAVGLAGWPVLLALAALPLYAKARAHIAAAGQGDWLPLDKHGALVRLCYLSSGLALIIGVALA</sequence>
<gene>
    <name evidence="7" type="ORF">EB812_01645</name>
</gene>
<feature type="transmembrane region" description="Helical" evidence="6">
    <location>
        <begin position="176"/>
        <end position="196"/>
    </location>
</feature>
<feature type="transmembrane region" description="Helical" evidence="6">
    <location>
        <begin position="202"/>
        <end position="222"/>
    </location>
</feature>
<dbReference type="EMBL" id="SIXC01000002">
    <property type="protein sequence ID" value="TBH81493.1"/>
    <property type="molecule type" value="Genomic_DNA"/>
</dbReference>
<evidence type="ECO:0000256" key="4">
    <source>
        <dbReference type="ARBA" id="ARBA00022989"/>
    </source>
</evidence>
<feature type="transmembrane region" description="Helical" evidence="6">
    <location>
        <begin position="65"/>
        <end position="85"/>
    </location>
</feature>
<accession>A0A6H3FEH9</accession>
<evidence type="ECO:0000256" key="3">
    <source>
        <dbReference type="ARBA" id="ARBA00022692"/>
    </source>
</evidence>
<dbReference type="PIRSF" id="PIRSF005355">
    <property type="entry name" value="UBIAD1"/>
    <property type="match status" value="1"/>
</dbReference>
<organism evidence="7 8">
    <name type="scientific">Desulfovibrio legallii</name>
    <dbReference type="NCBI Taxonomy" id="571438"/>
    <lineage>
        <taxon>Bacteria</taxon>
        <taxon>Pseudomonadati</taxon>
        <taxon>Thermodesulfobacteriota</taxon>
        <taxon>Desulfovibrionia</taxon>
        <taxon>Desulfovibrionales</taxon>
        <taxon>Desulfovibrionaceae</taxon>
        <taxon>Desulfovibrio</taxon>
    </lineage>
</organism>
<keyword evidence="2 7" id="KW-0808">Transferase</keyword>
<keyword evidence="3 6" id="KW-0812">Transmembrane</keyword>
<dbReference type="RefSeq" id="WP_118230293.1">
    <property type="nucleotide sequence ID" value="NZ_DBFBQU010000261.1"/>
</dbReference>
<keyword evidence="4 6" id="KW-1133">Transmembrane helix</keyword>
<keyword evidence="8" id="KW-1185">Reference proteome</keyword>
<feature type="transmembrane region" description="Helical" evidence="6">
    <location>
        <begin position="38"/>
        <end position="59"/>
    </location>
</feature>
<dbReference type="InterPro" id="IPR026046">
    <property type="entry name" value="UBIAD1"/>
</dbReference>
<name>A0A6H3FEH9_9BACT</name>
<dbReference type="GO" id="GO:0016020">
    <property type="term" value="C:membrane"/>
    <property type="evidence" value="ECO:0007669"/>
    <property type="project" value="UniProtKB-SubCell"/>
</dbReference>
<feature type="transmembrane region" description="Helical" evidence="6">
    <location>
        <begin position="305"/>
        <end position="325"/>
    </location>
</feature>